<comment type="subcellular location">
    <subcellularLocation>
        <location evidence="1">Nucleus</location>
    </subcellularLocation>
</comment>
<dbReference type="GO" id="GO:0045944">
    <property type="term" value="P:positive regulation of transcription by RNA polymerase II"/>
    <property type="evidence" value="ECO:0007669"/>
    <property type="project" value="InterPro"/>
</dbReference>
<dbReference type="PROSITE" id="PS50066">
    <property type="entry name" value="MADS_BOX_2"/>
    <property type="match status" value="1"/>
</dbReference>
<feature type="domain" description="MADS-box" evidence="7">
    <location>
        <begin position="1"/>
        <end position="61"/>
    </location>
</feature>
<dbReference type="STRING" id="4155.A0A022R3T5"/>
<dbReference type="Gene3D" id="3.40.1810.10">
    <property type="entry name" value="Transcription factor, MADS-box"/>
    <property type="match status" value="1"/>
</dbReference>
<dbReference type="GO" id="GO:0000978">
    <property type="term" value="F:RNA polymerase II cis-regulatory region sequence-specific DNA binding"/>
    <property type="evidence" value="ECO:0000318"/>
    <property type="project" value="GO_Central"/>
</dbReference>
<dbReference type="InterPro" id="IPR033896">
    <property type="entry name" value="MEF2-like_N"/>
</dbReference>
<dbReference type="Proteomes" id="UP000030748">
    <property type="component" value="Unassembled WGS sequence"/>
</dbReference>
<name>A0A022R3T5_ERYGU</name>
<dbReference type="PRINTS" id="PR00404">
    <property type="entry name" value="MADSDOMAIN"/>
</dbReference>
<dbReference type="InterPro" id="IPR002487">
    <property type="entry name" value="TF_Kbox"/>
</dbReference>
<keyword evidence="2" id="KW-0805">Transcription regulation</keyword>
<dbReference type="CDD" id="cd00265">
    <property type="entry name" value="MADS_MEF2_like"/>
    <property type="match status" value="1"/>
</dbReference>
<evidence type="ECO:0000256" key="4">
    <source>
        <dbReference type="ARBA" id="ARBA00023163"/>
    </source>
</evidence>
<feature type="compositionally biased region" description="Polar residues" evidence="6">
    <location>
        <begin position="77"/>
        <end position="93"/>
    </location>
</feature>
<sequence length="184" mass="20836">MGRKKLEIKRIEDNGARMVCFSKRRNGLIKKAKELSVLCDVDVAAIIFSNRGKLFQYCSTDSIEPVLQRYKDEAESSTRSSEAKGQSNNSITSEELLRDVERELDELSVTDLMLLQKEIEAAISQTRSAKTQRMVDTVSSLREEEKSLAEEKRSLEEITGKNRNARGKKMLVDLNVAADDQMTE</sequence>
<dbReference type="Pfam" id="PF00319">
    <property type="entry name" value="SRF-TF"/>
    <property type="match status" value="1"/>
</dbReference>
<evidence type="ECO:0000256" key="1">
    <source>
        <dbReference type="ARBA" id="ARBA00004123"/>
    </source>
</evidence>
<protein>
    <recommendedName>
        <fullName evidence="7">MADS-box domain-containing protein</fullName>
    </recommendedName>
</protein>
<feature type="compositionally biased region" description="Basic and acidic residues" evidence="6">
    <location>
        <begin position="141"/>
        <end position="153"/>
    </location>
</feature>
<dbReference type="EMBL" id="KI630767">
    <property type="protein sequence ID" value="EYU33455.1"/>
    <property type="molecule type" value="Genomic_DNA"/>
</dbReference>
<dbReference type="GO" id="GO:0005634">
    <property type="term" value="C:nucleus"/>
    <property type="evidence" value="ECO:0007669"/>
    <property type="project" value="UniProtKB-SubCell"/>
</dbReference>
<evidence type="ECO:0000256" key="2">
    <source>
        <dbReference type="ARBA" id="ARBA00023015"/>
    </source>
</evidence>
<keyword evidence="5" id="KW-0539">Nucleus</keyword>
<dbReference type="InterPro" id="IPR002100">
    <property type="entry name" value="TF_MADSbox"/>
</dbReference>
<dbReference type="SUPFAM" id="SSF55455">
    <property type="entry name" value="SRF-like"/>
    <property type="match status" value="1"/>
</dbReference>
<dbReference type="SMART" id="SM00432">
    <property type="entry name" value="MADS"/>
    <property type="match status" value="1"/>
</dbReference>
<keyword evidence="9" id="KW-1185">Reference proteome</keyword>
<keyword evidence="3" id="KW-0238">DNA-binding</keyword>
<dbReference type="GO" id="GO:0046983">
    <property type="term" value="F:protein dimerization activity"/>
    <property type="evidence" value="ECO:0007669"/>
    <property type="project" value="InterPro"/>
</dbReference>
<dbReference type="InterPro" id="IPR050142">
    <property type="entry name" value="MADS-box/MEF2_TF"/>
</dbReference>
<organism evidence="8 9">
    <name type="scientific">Erythranthe guttata</name>
    <name type="common">Yellow monkey flower</name>
    <name type="synonym">Mimulus guttatus</name>
    <dbReference type="NCBI Taxonomy" id="4155"/>
    <lineage>
        <taxon>Eukaryota</taxon>
        <taxon>Viridiplantae</taxon>
        <taxon>Streptophyta</taxon>
        <taxon>Embryophyta</taxon>
        <taxon>Tracheophyta</taxon>
        <taxon>Spermatophyta</taxon>
        <taxon>Magnoliopsida</taxon>
        <taxon>eudicotyledons</taxon>
        <taxon>Gunneridae</taxon>
        <taxon>Pentapetalae</taxon>
        <taxon>asterids</taxon>
        <taxon>lamiids</taxon>
        <taxon>Lamiales</taxon>
        <taxon>Phrymaceae</taxon>
        <taxon>Erythranthe</taxon>
    </lineage>
</organism>
<dbReference type="GO" id="GO:0000981">
    <property type="term" value="F:DNA-binding transcription factor activity, RNA polymerase II-specific"/>
    <property type="evidence" value="ECO:0000318"/>
    <property type="project" value="GO_Central"/>
</dbReference>
<feature type="region of interest" description="Disordered" evidence="6">
    <location>
        <begin position="71"/>
        <end position="94"/>
    </location>
</feature>
<evidence type="ECO:0000313" key="8">
    <source>
        <dbReference type="EMBL" id="EYU33455.1"/>
    </source>
</evidence>
<evidence type="ECO:0000256" key="5">
    <source>
        <dbReference type="ARBA" id="ARBA00023242"/>
    </source>
</evidence>
<keyword evidence="4" id="KW-0804">Transcription</keyword>
<dbReference type="PANTHER" id="PTHR48019">
    <property type="entry name" value="SERUM RESPONSE FACTOR HOMOLOG"/>
    <property type="match status" value="1"/>
</dbReference>
<dbReference type="eggNOG" id="KOG0014">
    <property type="taxonomic scope" value="Eukaryota"/>
</dbReference>
<gene>
    <name evidence="8" type="ORF">MIMGU_mgv1a014602mg</name>
</gene>
<dbReference type="PhylomeDB" id="A0A022R3T5"/>
<feature type="region of interest" description="Disordered" evidence="6">
    <location>
        <begin position="132"/>
        <end position="153"/>
    </location>
</feature>
<accession>A0A022R3T5</accession>
<evidence type="ECO:0000256" key="6">
    <source>
        <dbReference type="SAM" id="MobiDB-lite"/>
    </source>
</evidence>
<proteinExistence type="predicted"/>
<evidence type="ECO:0000313" key="9">
    <source>
        <dbReference type="Proteomes" id="UP000030748"/>
    </source>
</evidence>
<dbReference type="GO" id="GO:0006357">
    <property type="term" value="P:regulation of transcription by RNA polymerase II"/>
    <property type="evidence" value="ECO:0000318"/>
    <property type="project" value="GO_Central"/>
</dbReference>
<dbReference type="InterPro" id="IPR036879">
    <property type="entry name" value="TF_MADSbox_sf"/>
</dbReference>
<dbReference type="AlphaFoldDB" id="A0A022R3T5"/>
<evidence type="ECO:0000259" key="7">
    <source>
        <dbReference type="PROSITE" id="PS50066"/>
    </source>
</evidence>
<evidence type="ECO:0000256" key="3">
    <source>
        <dbReference type="ARBA" id="ARBA00023125"/>
    </source>
</evidence>
<dbReference type="Pfam" id="PF01486">
    <property type="entry name" value="K-box"/>
    <property type="match status" value="1"/>
</dbReference>
<reference evidence="8 9" key="1">
    <citation type="journal article" date="2013" name="Proc. Natl. Acad. Sci. U.S.A.">
        <title>Fine-scale variation in meiotic recombination in Mimulus inferred from population shotgun sequencing.</title>
        <authorList>
            <person name="Hellsten U."/>
            <person name="Wright K.M."/>
            <person name="Jenkins J."/>
            <person name="Shu S."/>
            <person name="Yuan Y."/>
            <person name="Wessler S.R."/>
            <person name="Schmutz J."/>
            <person name="Willis J.H."/>
            <person name="Rokhsar D.S."/>
        </authorList>
    </citation>
    <scope>NUCLEOTIDE SEQUENCE [LARGE SCALE GENOMIC DNA]</scope>
    <source>
        <strain evidence="9">cv. DUN x IM62</strain>
    </source>
</reference>